<dbReference type="Proteomes" id="UP000700596">
    <property type="component" value="Unassembled WGS sequence"/>
</dbReference>
<evidence type="ECO:0000313" key="1">
    <source>
        <dbReference type="EMBL" id="KAH7109861.1"/>
    </source>
</evidence>
<dbReference type="AlphaFoldDB" id="A0A9P9I6R3"/>
<dbReference type="EMBL" id="JAGMWT010000030">
    <property type="protein sequence ID" value="KAH7109861.1"/>
    <property type="molecule type" value="Genomic_DNA"/>
</dbReference>
<organism evidence="1 2">
    <name type="scientific">Dendryphion nanum</name>
    <dbReference type="NCBI Taxonomy" id="256645"/>
    <lineage>
        <taxon>Eukaryota</taxon>
        <taxon>Fungi</taxon>
        <taxon>Dikarya</taxon>
        <taxon>Ascomycota</taxon>
        <taxon>Pezizomycotina</taxon>
        <taxon>Dothideomycetes</taxon>
        <taxon>Pleosporomycetidae</taxon>
        <taxon>Pleosporales</taxon>
        <taxon>Torulaceae</taxon>
        <taxon>Dendryphion</taxon>
    </lineage>
</organism>
<keyword evidence="2" id="KW-1185">Reference proteome</keyword>
<reference evidence="1" key="1">
    <citation type="journal article" date="2021" name="Nat. Commun.">
        <title>Genetic determinants of endophytism in the Arabidopsis root mycobiome.</title>
        <authorList>
            <person name="Mesny F."/>
            <person name="Miyauchi S."/>
            <person name="Thiergart T."/>
            <person name="Pickel B."/>
            <person name="Atanasova L."/>
            <person name="Karlsson M."/>
            <person name="Huettel B."/>
            <person name="Barry K.W."/>
            <person name="Haridas S."/>
            <person name="Chen C."/>
            <person name="Bauer D."/>
            <person name="Andreopoulos W."/>
            <person name="Pangilinan J."/>
            <person name="LaButti K."/>
            <person name="Riley R."/>
            <person name="Lipzen A."/>
            <person name="Clum A."/>
            <person name="Drula E."/>
            <person name="Henrissat B."/>
            <person name="Kohler A."/>
            <person name="Grigoriev I.V."/>
            <person name="Martin F.M."/>
            <person name="Hacquard S."/>
        </authorList>
    </citation>
    <scope>NUCLEOTIDE SEQUENCE</scope>
    <source>
        <strain evidence="1">MPI-CAGE-CH-0243</strain>
    </source>
</reference>
<proteinExistence type="predicted"/>
<protein>
    <submittedName>
        <fullName evidence="1">Uncharacterized protein</fullName>
    </submittedName>
</protein>
<name>A0A9P9I6R3_9PLEO</name>
<sequence>MDLLNRNNGLSLQQLSGLLGTLSMTQEYATRLCQEKTRRDHFHFEGPSVNLPGVNRVLGILCHDNTGSGFFEHQDYLILFVLLEMIRCFYIPTKTEEPMLVLVKLPKGTEVFQMKIVYIMCYAASPLGALETLLRLTVKGLDVRRASHVGKAMQPTFISIENNFGDCGSAVHCTIPNHLNHGSIDFVSRGTCWDTRRQATRYALLFIWAEHELLSAIKRLEHLVNKYEPWRSQGRFEVDVSAPMQALNGENIYRASLLRRGTEEGVVRGSIQSDRLQAVIDLRERVRKLTFAKKMEECSSEGICIVNSVSGAQKHDSQNMTTLLPTIEEELGILDECLQYSG</sequence>
<accession>A0A9P9I6R3</accession>
<gene>
    <name evidence="1" type="ORF">B0J11DRAFT_512719</name>
</gene>
<comment type="caution">
    <text evidence="1">The sequence shown here is derived from an EMBL/GenBank/DDBJ whole genome shotgun (WGS) entry which is preliminary data.</text>
</comment>
<evidence type="ECO:0000313" key="2">
    <source>
        <dbReference type="Proteomes" id="UP000700596"/>
    </source>
</evidence>